<name>A0A4Q9QLC0_9GAMM</name>
<feature type="domain" description="AAA+ ATPase" evidence="1">
    <location>
        <begin position="250"/>
        <end position="407"/>
    </location>
</feature>
<sequence length="572" mass="62485">MAFISVGQLARSLNKLQPFHAFYGVTFLSMKKTGVGVGTATGWGGTQEEALLRQYFAPAGAPPDKPYCVPFGRKDPDSWYWKNSKYSGGTLQRARTTDNYREALERPTNRDWEFTADYLDKLEGLLPDGSGGLKLRIPVFDLAAWLYRHEDLPSSLDDVETKFRTEFNINDDEYARLFDVSRPPVAQYFSPVAITEEELAQLIHGVPPGPSMLGRTEADLLQHIEHHVTRVEGLTLPAGFVHGFYGALIAQRFVVLAGRPGTGKTAFVRAFTEGLNTFFANAVSLIDVSVGSDFSEADALGYEKISGGLAATELSRKLFLSERPRDIYVVLLDEMNLGQVDHYLARLLPAIESDAKVELPGHGSPSQFPPDAFVVGTVNSFLEESTRAPLSSPVKRRANIIEMPNALGDLVASNDRPKFDQACVDMLKQTKARVDKRTRDGLGSVFDSFRSQRLTTALTADSDVRSAGFGDLLWNICKACAGSDSTSLTFGVIQDVLDYVAMSGRPWRAALSEQIAQKVVPQLSGSSTVCEELLAFTANADAGTGDFAVATAALEALLRTKDLGTGHVLFKY</sequence>
<dbReference type="SUPFAM" id="SSF52540">
    <property type="entry name" value="P-loop containing nucleoside triphosphate hydrolases"/>
    <property type="match status" value="1"/>
</dbReference>
<dbReference type="RefSeq" id="WP_131180264.1">
    <property type="nucleotide sequence ID" value="NZ_QJUI01000009.1"/>
</dbReference>
<comment type="caution">
    <text evidence="2">The sequence shown here is derived from an EMBL/GenBank/DDBJ whole genome shotgun (WGS) entry which is preliminary data.</text>
</comment>
<dbReference type="AlphaFoldDB" id="A0A4Q9QLC0"/>
<evidence type="ECO:0000259" key="1">
    <source>
        <dbReference type="SMART" id="SM00382"/>
    </source>
</evidence>
<keyword evidence="3" id="KW-1185">Reference proteome</keyword>
<dbReference type="OrthoDB" id="9781481at2"/>
<dbReference type="Proteomes" id="UP000292302">
    <property type="component" value="Unassembled WGS sequence"/>
</dbReference>
<evidence type="ECO:0000313" key="3">
    <source>
        <dbReference type="Proteomes" id="UP000292302"/>
    </source>
</evidence>
<dbReference type="InterPro" id="IPR003593">
    <property type="entry name" value="AAA+_ATPase"/>
</dbReference>
<protein>
    <recommendedName>
        <fullName evidence="1">AAA+ ATPase domain-containing protein</fullName>
    </recommendedName>
</protein>
<accession>A0A4Q9QLC0</accession>
<proteinExistence type="predicted"/>
<organism evidence="2 3">
    <name type="scientific">Phytopseudomonas daroniae</name>
    <dbReference type="NCBI Taxonomy" id="2487519"/>
    <lineage>
        <taxon>Bacteria</taxon>
        <taxon>Pseudomonadati</taxon>
        <taxon>Pseudomonadota</taxon>
        <taxon>Gammaproteobacteria</taxon>
        <taxon>Pseudomonadales</taxon>
        <taxon>Pseudomonadaceae</taxon>
        <taxon>Phytopseudomonas</taxon>
    </lineage>
</organism>
<evidence type="ECO:0000313" key="2">
    <source>
        <dbReference type="EMBL" id="TBU79813.1"/>
    </source>
</evidence>
<dbReference type="EMBL" id="QJUI01000009">
    <property type="protein sequence ID" value="TBU79813.1"/>
    <property type="molecule type" value="Genomic_DNA"/>
</dbReference>
<dbReference type="InterPro" id="IPR027417">
    <property type="entry name" value="P-loop_NTPase"/>
</dbReference>
<gene>
    <name evidence="2" type="ORF">DNK06_12085</name>
</gene>
<dbReference type="SMART" id="SM00382">
    <property type="entry name" value="AAA"/>
    <property type="match status" value="1"/>
</dbReference>
<dbReference type="Gene3D" id="3.40.50.300">
    <property type="entry name" value="P-loop containing nucleotide triphosphate hydrolases"/>
    <property type="match status" value="1"/>
</dbReference>
<reference evidence="2 3" key="1">
    <citation type="submission" date="2018-06" db="EMBL/GenBank/DDBJ databases">
        <title>Three novel Pseudomonas species isolated from symptomatic oak.</title>
        <authorList>
            <person name="Bueno-Gonzalez V."/>
            <person name="Brady C."/>
        </authorList>
    </citation>
    <scope>NUCLEOTIDE SEQUENCE [LARGE SCALE GENOMIC DNA]</scope>
    <source>
        <strain evidence="2 3">P9A</strain>
    </source>
</reference>